<feature type="binding site" evidence="9">
    <location>
        <position position="173"/>
    </location>
    <ligand>
        <name>Mg(2+)</name>
        <dbReference type="ChEBI" id="CHEBI:18420"/>
    </ligand>
</feature>
<dbReference type="Gene3D" id="3.40.50.300">
    <property type="entry name" value="P-loop containing nucleotide triphosphate hydrolases"/>
    <property type="match status" value="1"/>
</dbReference>
<feature type="binding site" evidence="9">
    <location>
        <begin position="282"/>
        <end position="285"/>
    </location>
    <ligand>
        <name>GTP</name>
        <dbReference type="ChEBI" id="CHEBI:37565"/>
    </ligand>
</feature>
<evidence type="ECO:0000256" key="6">
    <source>
        <dbReference type="ARBA" id="ARBA00022801"/>
    </source>
</evidence>
<feature type="binding site" evidence="9">
    <location>
        <position position="193"/>
    </location>
    <ligand>
        <name>Mg(2+)</name>
        <dbReference type="ChEBI" id="CHEBI:18420"/>
    </ligand>
</feature>
<evidence type="ECO:0000256" key="1">
    <source>
        <dbReference type="ARBA" id="ARBA00001946"/>
    </source>
</evidence>
<feature type="domain" description="Obg" evidence="12">
    <location>
        <begin position="1"/>
        <end position="159"/>
    </location>
</feature>
<comment type="subcellular location">
    <subcellularLocation>
        <location evidence="9">Cytoplasm</location>
    </subcellularLocation>
</comment>
<dbReference type="HAMAP" id="MF_01454">
    <property type="entry name" value="GTPase_Obg"/>
    <property type="match status" value="1"/>
</dbReference>
<dbReference type="Proteomes" id="UP001207252">
    <property type="component" value="Unassembled WGS sequence"/>
</dbReference>
<feature type="binding site" evidence="9">
    <location>
        <begin position="309"/>
        <end position="311"/>
    </location>
    <ligand>
        <name>GTP</name>
        <dbReference type="ChEBI" id="CHEBI:37565"/>
    </ligand>
</feature>
<evidence type="ECO:0000313" key="13">
    <source>
        <dbReference type="EMBL" id="MCV3754029.1"/>
    </source>
</evidence>
<sequence>MAFVDKCDIILKAGNGGNGKLAWRRETHVPMGGPAGGNGGHGGSIYFLGSHNELSLEKIKYKKKFKAANGENGDIKNQHGANAEDVYIKVPLGTIVYNEDKSQILAEILIDQQAYLIQQGGLGGHGNTYFKNAFHKAPSLYEFGEVVDELRVHLELKSIADIGIIGLPNAGKSTLISSFTNAKPKTAAYQFTTLSPILGTIYDRSNRIVFADIPGLIEGAHQGSGLGIDFLKHIERCFLLLHLISLDENDHNDIVAAYETIRYELKAYDPALAAKPFVVVANKIDAPNADQQLAKLQKHLKKHTILTVSALDKINIQEMLATIIRLYYDEKQAFAEQQIHAEEIMVYQKPQKELQKTLDEAIFIVKEEDHVFSVTGDYLKFWVNRIPLVTNDNIVRFNNKLDAIKFKEQLRAFGAETNDLIKVYHLTLEMD</sequence>
<dbReference type="PRINTS" id="PR00326">
    <property type="entry name" value="GTP1OBG"/>
</dbReference>
<dbReference type="InterPro" id="IPR005225">
    <property type="entry name" value="Small_GTP-bd"/>
</dbReference>
<comment type="similarity">
    <text evidence="2 9">Belongs to the TRAFAC class OBG-HflX-like GTPase superfamily. OBG GTPase family.</text>
</comment>
<dbReference type="InterPro" id="IPR027417">
    <property type="entry name" value="P-loop_NTPase"/>
</dbReference>
<dbReference type="Gene3D" id="3.30.300.350">
    <property type="entry name" value="GTP-binding protein OBG, C-terminal domain"/>
    <property type="match status" value="1"/>
</dbReference>
<gene>
    <name evidence="13" type="primary">obgE</name>
    <name evidence="9" type="synonym">obg</name>
    <name evidence="13" type="ORF">OF365_01450</name>
</gene>
<evidence type="ECO:0000256" key="3">
    <source>
        <dbReference type="ARBA" id="ARBA00022490"/>
    </source>
</evidence>
<evidence type="ECO:0000256" key="7">
    <source>
        <dbReference type="ARBA" id="ARBA00022842"/>
    </source>
</evidence>
<evidence type="ECO:0000256" key="2">
    <source>
        <dbReference type="ARBA" id="ARBA00007699"/>
    </source>
</evidence>
<dbReference type="Pfam" id="PF01018">
    <property type="entry name" value="GTP1_OBG"/>
    <property type="match status" value="1"/>
</dbReference>
<keyword evidence="4 9" id="KW-0479">Metal-binding</keyword>
<keyword evidence="8 9" id="KW-0342">GTP-binding</keyword>
<dbReference type="PROSITE" id="PS51883">
    <property type="entry name" value="OBG"/>
    <property type="match status" value="1"/>
</dbReference>
<evidence type="ECO:0000259" key="12">
    <source>
        <dbReference type="PROSITE" id="PS51883"/>
    </source>
</evidence>
<evidence type="ECO:0000259" key="11">
    <source>
        <dbReference type="PROSITE" id="PS51881"/>
    </source>
</evidence>
<dbReference type="PANTHER" id="PTHR11702:SF31">
    <property type="entry name" value="MITOCHONDRIAL RIBOSOME-ASSOCIATED GTPASE 2"/>
    <property type="match status" value="1"/>
</dbReference>
<evidence type="ECO:0000256" key="4">
    <source>
        <dbReference type="ARBA" id="ARBA00022723"/>
    </source>
</evidence>
<dbReference type="InterPro" id="IPR036726">
    <property type="entry name" value="GTP1_OBG_dom_sf"/>
</dbReference>
<comment type="function">
    <text evidence="9">An essential GTPase which binds GTP, GDP and possibly (p)ppGpp with moderate affinity, with high nucleotide exchange rates and a fairly low GTP hydrolysis rate. Plays a role in control of the cell cycle, stress response, ribosome biogenesis and in those bacteria that undergo differentiation, in morphogenesis control.</text>
</comment>
<dbReference type="NCBIfam" id="NF008956">
    <property type="entry name" value="PRK12299.1"/>
    <property type="match status" value="1"/>
</dbReference>
<keyword evidence="5 9" id="KW-0547">Nucleotide-binding</keyword>
<dbReference type="InterPro" id="IPR036346">
    <property type="entry name" value="GTP-bd_prot_GTP1/OBG_C_sf"/>
</dbReference>
<dbReference type="InterPro" id="IPR006169">
    <property type="entry name" value="GTP1_OBG_dom"/>
</dbReference>
<comment type="caution">
    <text evidence="13">The sequence shown here is derived from an EMBL/GenBank/DDBJ whole genome shotgun (WGS) entry which is preliminary data.</text>
</comment>
<organism evidence="13 14">
    <name type="scientific">Ureaplasma zalophigenitalium</name>
    <dbReference type="NCBI Taxonomy" id="907723"/>
    <lineage>
        <taxon>Bacteria</taxon>
        <taxon>Bacillati</taxon>
        <taxon>Mycoplasmatota</taxon>
        <taxon>Mycoplasmoidales</taxon>
        <taxon>Mycoplasmoidaceae</taxon>
        <taxon>Ureaplasma</taxon>
    </lineage>
</organism>
<feature type="domain" description="OBG-type G" evidence="10">
    <location>
        <begin position="160"/>
        <end position="328"/>
    </location>
</feature>
<dbReference type="InterPro" id="IPR031167">
    <property type="entry name" value="G_OBG"/>
</dbReference>
<dbReference type="RefSeq" id="WP_263817833.1">
    <property type="nucleotide sequence ID" value="NZ_JAOXHJ010000002.1"/>
</dbReference>
<dbReference type="EMBL" id="JAOXHJ010000002">
    <property type="protein sequence ID" value="MCV3754029.1"/>
    <property type="molecule type" value="Genomic_DNA"/>
</dbReference>
<feature type="binding site" evidence="9">
    <location>
        <begin position="191"/>
        <end position="195"/>
    </location>
    <ligand>
        <name>GTP</name>
        <dbReference type="ChEBI" id="CHEBI:37565"/>
    </ligand>
</feature>
<evidence type="ECO:0000256" key="9">
    <source>
        <dbReference type="HAMAP-Rule" id="MF_01454"/>
    </source>
</evidence>
<dbReference type="PROSITE" id="PS51881">
    <property type="entry name" value="OCT"/>
    <property type="match status" value="1"/>
</dbReference>
<dbReference type="NCBIfam" id="TIGR00231">
    <property type="entry name" value="small_GTP"/>
    <property type="match status" value="1"/>
</dbReference>
<dbReference type="NCBIfam" id="NF008955">
    <property type="entry name" value="PRK12297.1"/>
    <property type="match status" value="1"/>
</dbReference>
<dbReference type="PROSITE" id="PS51710">
    <property type="entry name" value="G_OBG"/>
    <property type="match status" value="1"/>
</dbReference>
<name>A0ABT3BP63_9BACT</name>
<evidence type="ECO:0000256" key="8">
    <source>
        <dbReference type="ARBA" id="ARBA00023134"/>
    </source>
</evidence>
<dbReference type="InterPro" id="IPR014100">
    <property type="entry name" value="GTP-bd_Obg/CgtA"/>
</dbReference>
<dbReference type="SUPFAM" id="SSF82051">
    <property type="entry name" value="Obg GTP-binding protein N-terminal domain"/>
    <property type="match status" value="1"/>
</dbReference>
<dbReference type="CDD" id="cd01898">
    <property type="entry name" value="Obg"/>
    <property type="match status" value="1"/>
</dbReference>
<evidence type="ECO:0000259" key="10">
    <source>
        <dbReference type="PROSITE" id="PS51710"/>
    </source>
</evidence>
<dbReference type="InterPro" id="IPR006074">
    <property type="entry name" value="GTP1-OBG_CS"/>
</dbReference>
<feature type="binding site" evidence="9">
    <location>
        <begin position="166"/>
        <end position="173"/>
    </location>
    <ligand>
        <name>GTP</name>
        <dbReference type="ChEBI" id="CHEBI:37565"/>
    </ligand>
</feature>
<dbReference type="PROSITE" id="PS00905">
    <property type="entry name" value="GTP1_OBG"/>
    <property type="match status" value="1"/>
</dbReference>
<dbReference type="Gene3D" id="2.70.210.12">
    <property type="entry name" value="GTP1/OBG domain"/>
    <property type="match status" value="1"/>
</dbReference>
<dbReference type="NCBIfam" id="TIGR03595">
    <property type="entry name" value="Obg_CgtA_exten"/>
    <property type="match status" value="1"/>
</dbReference>
<evidence type="ECO:0000313" key="14">
    <source>
        <dbReference type="Proteomes" id="UP001207252"/>
    </source>
</evidence>
<keyword evidence="7 9" id="KW-0460">Magnesium</keyword>
<proteinExistence type="inferred from homology"/>
<dbReference type="NCBIfam" id="TIGR02729">
    <property type="entry name" value="Obg_CgtA"/>
    <property type="match status" value="1"/>
</dbReference>
<dbReference type="SUPFAM" id="SSF52540">
    <property type="entry name" value="P-loop containing nucleoside triphosphate hydrolases"/>
    <property type="match status" value="1"/>
</dbReference>
<evidence type="ECO:0000256" key="5">
    <source>
        <dbReference type="ARBA" id="ARBA00022741"/>
    </source>
</evidence>
<feature type="binding site" evidence="9">
    <location>
        <begin position="212"/>
        <end position="215"/>
    </location>
    <ligand>
        <name>GTP</name>
        <dbReference type="ChEBI" id="CHEBI:37565"/>
    </ligand>
</feature>
<accession>A0ABT3BP63</accession>
<dbReference type="InterPro" id="IPR006073">
    <property type="entry name" value="GTP-bd"/>
</dbReference>
<dbReference type="InterPro" id="IPR045086">
    <property type="entry name" value="OBG_GTPase"/>
</dbReference>
<keyword evidence="6 9" id="KW-0378">Hydrolase</keyword>
<dbReference type="PANTHER" id="PTHR11702">
    <property type="entry name" value="DEVELOPMENTALLY REGULATED GTP-BINDING PROTEIN-RELATED"/>
    <property type="match status" value="1"/>
</dbReference>
<comment type="cofactor">
    <cofactor evidence="1 9">
        <name>Mg(2+)</name>
        <dbReference type="ChEBI" id="CHEBI:18420"/>
    </cofactor>
</comment>
<dbReference type="SUPFAM" id="SSF102741">
    <property type="entry name" value="Obg GTP-binding protein C-terminal domain"/>
    <property type="match status" value="1"/>
</dbReference>
<dbReference type="PIRSF" id="PIRSF002401">
    <property type="entry name" value="GTP_bd_Obg/CgtA"/>
    <property type="match status" value="1"/>
</dbReference>
<reference evidence="13 14" key="1">
    <citation type="journal article" date="2020" name="Int. J. Syst. Evol. Microbiol.">
        <title>Ureaplasma miroungigenitalium sp. nov. isolated from northern elephant seals (Mirounga angustirostris) and Ureaplasma zalophigenitalium sp. nov. isolated from California sea lions (Zalophus californianus).</title>
        <authorList>
            <person name="Volokhov D.V."/>
            <person name="Gulland F.M."/>
            <person name="Gao Y."/>
            <person name="Chizhikov V.E."/>
        </authorList>
    </citation>
    <scope>NUCLEOTIDE SEQUENCE [LARGE SCALE GENOMIC DNA]</scope>
    <source>
        <strain evidence="13 14">CSL7644-GEN</strain>
    </source>
</reference>
<dbReference type="Pfam" id="PF09269">
    <property type="entry name" value="DUF1967"/>
    <property type="match status" value="1"/>
</dbReference>
<protein>
    <recommendedName>
        <fullName evidence="9">GTPase Obg</fullName>
        <ecNumber evidence="9">3.6.5.-</ecNumber>
    </recommendedName>
    <alternativeName>
        <fullName evidence="9">GTP-binding protein Obg</fullName>
    </alternativeName>
</protein>
<dbReference type="EC" id="3.6.5.-" evidence="9"/>
<dbReference type="InterPro" id="IPR015349">
    <property type="entry name" value="OCT_dom"/>
</dbReference>
<dbReference type="Pfam" id="PF01926">
    <property type="entry name" value="MMR_HSR1"/>
    <property type="match status" value="1"/>
</dbReference>
<comment type="subunit">
    <text evidence="9">Monomer.</text>
</comment>
<feature type="domain" description="OCT" evidence="11">
    <location>
        <begin position="355"/>
        <end position="431"/>
    </location>
</feature>
<keyword evidence="3 9" id="KW-0963">Cytoplasm</keyword>
<keyword evidence="14" id="KW-1185">Reference proteome</keyword>